<dbReference type="InterPro" id="IPR050678">
    <property type="entry name" value="DNA_Partitioning_ATPase"/>
</dbReference>
<accession>A0A212JLV7</accession>
<sequence>MSNCKITAICNQKGGVTKTTTTANLGIGLAMQGKKVLLVDIDPQADLTASLGWPNSDALPMTLADIMEKTLHDEDFEHYGAILRHDEGVDLIPSSIELSGMEMSLVNAMSREFTLRNYLELIKHNYDHVLIDCPPSLSMLTINALAAADSVIVPVQAQYLPAKGMTQLMRTIGKIRKQINPNLKVDGVLLTLADMRTNLARTTADTLRQQYGSLLKIYKTQIPVAVKAAEISAAGQSIFAYSKGSKVAQAYAEFTKEVLADGERAKAKPAPGR</sequence>
<organism evidence="6">
    <name type="scientific">uncultured Eubacteriales bacterium</name>
    <dbReference type="NCBI Taxonomy" id="172733"/>
    <lineage>
        <taxon>Bacteria</taxon>
        <taxon>Bacillati</taxon>
        <taxon>Bacillota</taxon>
        <taxon>Clostridia</taxon>
        <taxon>Eubacteriales</taxon>
        <taxon>environmental samples</taxon>
    </lineage>
</organism>
<dbReference type="Pfam" id="PF13614">
    <property type="entry name" value="AAA_31"/>
    <property type="match status" value="1"/>
</dbReference>
<evidence type="ECO:0000256" key="1">
    <source>
        <dbReference type="ARBA" id="ARBA00006976"/>
    </source>
</evidence>
<dbReference type="Gene3D" id="3.40.50.300">
    <property type="entry name" value="P-loop containing nucleotide triphosphate hydrolases"/>
    <property type="match status" value="1"/>
</dbReference>
<dbReference type="AlphaFoldDB" id="A0A212JLV7"/>
<dbReference type="PANTHER" id="PTHR13696">
    <property type="entry name" value="P-LOOP CONTAINING NUCLEOSIDE TRIPHOSPHATE HYDROLASE"/>
    <property type="match status" value="1"/>
</dbReference>
<evidence type="ECO:0000259" key="5">
    <source>
        <dbReference type="Pfam" id="PF13614"/>
    </source>
</evidence>
<dbReference type="CDD" id="cd02042">
    <property type="entry name" value="ParAB_family"/>
    <property type="match status" value="1"/>
</dbReference>
<feature type="domain" description="AAA" evidence="5">
    <location>
        <begin position="5"/>
        <end position="185"/>
    </location>
</feature>
<name>A0A212JLV7_9FIRM</name>
<evidence type="ECO:0000313" key="6">
    <source>
        <dbReference type="EMBL" id="SBW00423.1"/>
    </source>
</evidence>
<evidence type="ECO:0000256" key="4">
    <source>
        <dbReference type="ARBA" id="ARBA00071824"/>
    </source>
</evidence>
<proteinExistence type="inferred from homology"/>
<protein>
    <recommendedName>
        <fullName evidence="4">Sporulation initiation inhibitor protein Soj</fullName>
    </recommendedName>
</protein>
<dbReference type="PANTHER" id="PTHR13696:SF99">
    <property type="entry name" value="COBYRINIC ACID AC-DIAMIDE SYNTHASE"/>
    <property type="match status" value="1"/>
</dbReference>
<dbReference type="SUPFAM" id="SSF52540">
    <property type="entry name" value="P-loop containing nucleoside triphosphate hydrolases"/>
    <property type="match status" value="1"/>
</dbReference>
<dbReference type="FunFam" id="3.40.50.300:FF:000285">
    <property type="entry name" value="Sporulation initiation inhibitor Soj"/>
    <property type="match status" value="1"/>
</dbReference>
<evidence type="ECO:0000256" key="3">
    <source>
        <dbReference type="ARBA" id="ARBA00062323"/>
    </source>
</evidence>
<gene>
    <name evidence="6" type="primary">soj</name>
    <name evidence="6" type="ORF">KL86CLO1_11340</name>
</gene>
<dbReference type="InterPro" id="IPR027417">
    <property type="entry name" value="P-loop_NTPase"/>
</dbReference>
<comment type="similarity">
    <text evidence="1">Belongs to the ParA family.</text>
</comment>
<evidence type="ECO:0000256" key="2">
    <source>
        <dbReference type="ARBA" id="ARBA00049360"/>
    </source>
</evidence>
<dbReference type="EMBL" id="FLUN01000001">
    <property type="protein sequence ID" value="SBW00423.1"/>
    <property type="molecule type" value="Genomic_DNA"/>
</dbReference>
<reference evidence="6" key="1">
    <citation type="submission" date="2016-04" db="EMBL/GenBank/DDBJ databases">
        <authorList>
            <person name="Evans L.H."/>
            <person name="Alamgir A."/>
            <person name="Owens N."/>
            <person name="Weber N.D."/>
            <person name="Virtaneva K."/>
            <person name="Barbian K."/>
            <person name="Babar A."/>
            <person name="Rosenke K."/>
        </authorList>
    </citation>
    <scope>NUCLEOTIDE SEQUENCE</scope>
    <source>
        <strain evidence="6">86</strain>
    </source>
</reference>
<dbReference type="InterPro" id="IPR025669">
    <property type="entry name" value="AAA_dom"/>
</dbReference>
<comment type="catalytic activity">
    <reaction evidence="2">
        <text>ATP + H2O = ADP + phosphate + H(+)</text>
        <dbReference type="Rhea" id="RHEA:13065"/>
        <dbReference type="ChEBI" id="CHEBI:15377"/>
        <dbReference type="ChEBI" id="CHEBI:15378"/>
        <dbReference type="ChEBI" id="CHEBI:30616"/>
        <dbReference type="ChEBI" id="CHEBI:43474"/>
        <dbReference type="ChEBI" id="CHEBI:456216"/>
    </reaction>
</comment>
<comment type="subunit">
    <text evidence="3">Dimerizes in the presence of ATP but not ADP; ATP-binding is required for double-stranded (ds)DNA-binding. Interacts with DnaA.</text>
</comment>